<dbReference type="SUPFAM" id="SSF53448">
    <property type="entry name" value="Nucleotide-diphospho-sugar transferases"/>
    <property type="match status" value="1"/>
</dbReference>
<proteinExistence type="inferred from homology"/>
<organism evidence="5">
    <name type="scientific">freshwater metagenome</name>
    <dbReference type="NCBI Taxonomy" id="449393"/>
    <lineage>
        <taxon>unclassified sequences</taxon>
        <taxon>metagenomes</taxon>
        <taxon>ecological metagenomes</taxon>
    </lineage>
</organism>
<gene>
    <name evidence="5" type="ORF">UFOPK3614_01031</name>
</gene>
<feature type="domain" description="Glycosyltransferase 2-like" evidence="4">
    <location>
        <begin position="8"/>
        <end position="177"/>
    </location>
</feature>
<dbReference type="AlphaFoldDB" id="A0A6J7I0F8"/>
<keyword evidence="2" id="KW-0328">Glycosyltransferase</keyword>
<dbReference type="CDD" id="cd06442">
    <property type="entry name" value="DPM1_like"/>
    <property type="match status" value="1"/>
</dbReference>
<keyword evidence="3" id="KW-0808">Transferase</keyword>
<comment type="similarity">
    <text evidence="1">Belongs to the glycosyltransferase 2 family.</text>
</comment>
<dbReference type="Gene3D" id="3.90.550.10">
    <property type="entry name" value="Spore Coat Polysaccharide Biosynthesis Protein SpsA, Chain A"/>
    <property type="match status" value="1"/>
</dbReference>
<sequence length="244" mass="26551">MNGQQMLVIVPTYNEAQSAPRLISSVLEFLPAIHVLVVDDGSPDGTADICQGIADGDSLGRVHVMRRAGKQGLGSAYIAGFGWGAARGYKAIIEMDADGSHRPVDLVSMIAAIDADETIDCVIGSRWLPGGKVVNWAKQREVLSRGANKYAMFMLDLKVNDITAGFRVYRTSMLAKIDFATVVSEGYCFQIEMTRKVVGLGAKIKEVPITFVEREFGVSKMSGNIVIEAMSWVTLWGISRIFGR</sequence>
<dbReference type="InterPro" id="IPR039528">
    <property type="entry name" value="DPM1-like"/>
</dbReference>
<evidence type="ECO:0000259" key="4">
    <source>
        <dbReference type="Pfam" id="PF00535"/>
    </source>
</evidence>
<protein>
    <submittedName>
        <fullName evidence="5">Unannotated protein</fullName>
    </submittedName>
</protein>
<evidence type="ECO:0000256" key="3">
    <source>
        <dbReference type="ARBA" id="ARBA00022679"/>
    </source>
</evidence>
<evidence type="ECO:0000313" key="5">
    <source>
        <dbReference type="EMBL" id="CAB4924213.1"/>
    </source>
</evidence>
<dbReference type="GO" id="GO:0016020">
    <property type="term" value="C:membrane"/>
    <property type="evidence" value="ECO:0007669"/>
    <property type="project" value="GOC"/>
</dbReference>
<dbReference type="GO" id="GO:0009247">
    <property type="term" value="P:glycolipid biosynthetic process"/>
    <property type="evidence" value="ECO:0007669"/>
    <property type="project" value="TreeGrafter"/>
</dbReference>
<dbReference type="PANTHER" id="PTHR43398">
    <property type="entry name" value="DOLICHOL-PHOSPHATE MANNOSYLTRANSFERASE SUBUNIT 1"/>
    <property type="match status" value="1"/>
</dbReference>
<dbReference type="Pfam" id="PF00535">
    <property type="entry name" value="Glycos_transf_2"/>
    <property type="match status" value="1"/>
</dbReference>
<evidence type="ECO:0000256" key="2">
    <source>
        <dbReference type="ARBA" id="ARBA00022676"/>
    </source>
</evidence>
<evidence type="ECO:0000256" key="1">
    <source>
        <dbReference type="ARBA" id="ARBA00006739"/>
    </source>
</evidence>
<dbReference type="FunFam" id="3.90.550.10:FF:000122">
    <property type="entry name" value="Dolichol-phosphate mannosyltransferase subunit 1"/>
    <property type="match status" value="1"/>
</dbReference>
<dbReference type="GO" id="GO:0004582">
    <property type="term" value="F:dolichyl-phosphate beta-D-mannosyltransferase activity"/>
    <property type="evidence" value="ECO:0007669"/>
    <property type="project" value="InterPro"/>
</dbReference>
<dbReference type="InterPro" id="IPR001173">
    <property type="entry name" value="Glyco_trans_2-like"/>
</dbReference>
<reference evidence="5" key="1">
    <citation type="submission" date="2020-05" db="EMBL/GenBank/DDBJ databases">
        <authorList>
            <person name="Chiriac C."/>
            <person name="Salcher M."/>
            <person name="Ghai R."/>
            <person name="Kavagutti S V."/>
        </authorList>
    </citation>
    <scope>NUCLEOTIDE SEQUENCE</scope>
</reference>
<dbReference type="InterPro" id="IPR029044">
    <property type="entry name" value="Nucleotide-diphossugar_trans"/>
</dbReference>
<dbReference type="PANTHER" id="PTHR43398:SF1">
    <property type="entry name" value="DOLICHOL-PHOSPHATE MANNOSYLTRANSFERASE SUBUNIT 1"/>
    <property type="match status" value="1"/>
</dbReference>
<dbReference type="EMBL" id="CAFBMS010000074">
    <property type="protein sequence ID" value="CAB4924213.1"/>
    <property type="molecule type" value="Genomic_DNA"/>
</dbReference>
<accession>A0A6J7I0F8</accession>
<name>A0A6J7I0F8_9ZZZZ</name>